<reference evidence="4 5" key="1">
    <citation type="journal article" date="2016" name="Sci. Rep.">
        <title>The Dendrobium catenatum Lindl. genome sequence provides insights into polysaccharide synthase, floral development and adaptive evolution.</title>
        <authorList>
            <person name="Zhang G.Q."/>
            <person name="Xu Q."/>
            <person name="Bian C."/>
            <person name="Tsai W.C."/>
            <person name="Yeh C.M."/>
            <person name="Liu K.W."/>
            <person name="Yoshida K."/>
            <person name="Zhang L.S."/>
            <person name="Chang S.B."/>
            <person name="Chen F."/>
            <person name="Shi Y."/>
            <person name="Su Y.Y."/>
            <person name="Zhang Y.Q."/>
            <person name="Chen L.J."/>
            <person name="Yin Y."/>
            <person name="Lin M."/>
            <person name="Huang H."/>
            <person name="Deng H."/>
            <person name="Wang Z.W."/>
            <person name="Zhu S.L."/>
            <person name="Zhao X."/>
            <person name="Deng C."/>
            <person name="Niu S.C."/>
            <person name="Huang J."/>
            <person name="Wang M."/>
            <person name="Liu G.H."/>
            <person name="Yang H.J."/>
            <person name="Xiao X.J."/>
            <person name="Hsiao Y.Y."/>
            <person name="Wu W.L."/>
            <person name="Chen Y.Y."/>
            <person name="Mitsuda N."/>
            <person name="Ohme-Takagi M."/>
            <person name="Luo Y.B."/>
            <person name="Van de Peer Y."/>
            <person name="Liu Z.J."/>
        </authorList>
    </citation>
    <scope>NUCLEOTIDE SEQUENCE [LARGE SCALE GENOMIC DNA]</scope>
    <source>
        <tissue evidence="4">The whole plant</tissue>
    </source>
</reference>
<evidence type="ECO:0000256" key="2">
    <source>
        <dbReference type="SAM" id="MobiDB-lite"/>
    </source>
</evidence>
<dbReference type="InterPro" id="IPR035967">
    <property type="entry name" value="SWAP/Surp_sf"/>
</dbReference>
<dbReference type="Pfam" id="PF01805">
    <property type="entry name" value="Surp"/>
    <property type="match status" value="1"/>
</dbReference>
<evidence type="ECO:0000259" key="3">
    <source>
        <dbReference type="PROSITE" id="PS50128"/>
    </source>
</evidence>
<dbReference type="GO" id="GO:0006397">
    <property type="term" value="P:mRNA processing"/>
    <property type="evidence" value="ECO:0007669"/>
    <property type="project" value="UniProtKB-KW"/>
</dbReference>
<dbReference type="Gene3D" id="1.10.10.790">
    <property type="entry name" value="Surp module"/>
    <property type="match status" value="1"/>
</dbReference>
<keyword evidence="1" id="KW-0507">mRNA processing</keyword>
<reference evidence="4 5" key="2">
    <citation type="journal article" date="2017" name="Nature">
        <title>The Apostasia genome and the evolution of orchids.</title>
        <authorList>
            <person name="Zhang G.Q."/>
            <person name="Liu K.W."/>
            <person name="Li Z."/>
            <person name="Lohaus R."/>
            <person name="Hsiao Y.Y."/>
            <person name="Niu S.C."/>
            <person name="Wang J.Y."/>
            <person name="Lin Y.C."/>
            <person name="Xu Q."/>
            <person name="Chen L.J."/>
            <person name="Yoshida K."/>
            <person name="Fujiwara S."/>
            <person name="Wang Z.W."/>
            <person name="Zhang Y.Q."/>
            <person name="Mitsuda N."/>
            <person name="Wang M."/>
            <person name="Liu G.H."/>
            <person name="Pecoraro L."/>
            <person name="Huang H.X."/>
            <person name="Xiao X.J."/>
            <person name="Lin M."/>
            <person name="Wu X.Y."/>
            <person name="Wu W.L."/>
            <person name="Chen Y.Y."/>
            <person name="Chang S.B."/>
            <person name="Sakamoto S."/>
            <person name="Ohme-Takagi M."/>
            <person name="Yagi M."/>
            <person name="Zeng S.J."/>
            <person name="Shen C.Y."/>
            <person name="Yeh C.M."/>
            <person name="Luo Y.B."/>
            <person name="Tsai W.C."/>
            <person name="Van de Peer Y."/>
            <person name="Liu Z.J."/>
        </authorList>
    </citation>
    <scope>NUCLEOTIDE SEQUENCE [LARGE SCALE GENOMIC DNA]</scope>
    <source>
        <tissue evidence="4">The whole plant</tissue>
    </source>
</reference>
<dbReference type="SUPFAM" id="SSF109905">
    <property type="entry name" value="Surp module (SWAP domain)"/>
    <property type="match status" value="1"/>
</dbReference>
<dbReference type="GO" id="GO:0003723">
    <property type="term" value="F:RNA binding"/>
    <property type="evidence" value="ECO:0007669"/>
    <property type="project" value="InterPro"/>
</dbReference>
<accession>A0A2I0VLZ8</accession>
<sequence length="104" mass="12308">MEKEEEQALQLSRVITMAESSSEEEEEEEEDDVVTPVPPIDRRACERIERMAAVVAWTPTTELFLNQLMLGDKQFDFMFPGHEHHDYYWHRIAVLGRRPRLLYS</sequence>
<proteinExistence type="predicted"/>
<dbReference type="InterPro" id="IPR000061">
    <property type="entry name" value="Surp"/>
</dbReference>
<keyword evidence="5" id="KW-1185">Reference proteome</keyword>
<evidence type="ECO:0000256" key="1">
    <source>
        <dbReference type="ARBA" id="ARBA00022664"/>
    </source>
</evidence>
<feature type="compositionally biased region" description="Acidic residues" evidence="2">
    <location>
        <begin position="21"/>
        <end position="33"/>
    </location>
</feature>
<evidence type="ECO:0000313" key="5">
    <source>
        <dbReference type="Proteomes" id="UP000233837"/>
    </source>
</evidence>
<name>A0A2I0VLZ8_9ASPA</name>
<feature type="domain" description="SURP motif" evidence="3">
    <location>
        <begin position="47"/>
        <end position="88"/>
    </location>
</feature>
<dbReference type="PROSITE" id="PS50128">
    <property type="entry name" value="SURP"/>
    <property type="match status" value="1"/>
</dbReference>
<evidence type="ECO:0000313" key="4">
    <source>
        <dbReference type="EMBL" id="PKU64439.1"/>
    </source>
</evidence>
<gene>
    <name evidence="4" type="ORF">MA16_Dca027673</name>
</gene>
<dbReference type="EMBL" id="KZ503418">
    <property type="protein sequence ID" value="PKU64439.1"/>
    <property type="molecule type" value="Genomic_DNA"/>
</dbReference>
<organism evidence="4 5">
    <name type="scientific">Dendrobium catenatum</name>
    <dbReference type="NCBI Taxonomy" id="906689"/>
    <lineage>
        <taxon>Eukaryota</taxon>
        <taxon>Viridiplantae</taxon>
        <taxon>Streptophyta</taxon>
        <taxon>Embryophyta</taxon>
        <taxon>Tracheophyta</taxon>
        <taxon>Spermatophyta</taxon>
        <taxon>Magnoliopsida</taxon>
        <taxon>Liliopsida</taxon>
        <taxon>Asparagales</taxon>
        <taxon>Orchidaceae</taxon>
        <taxon>Epidendroideae</taxon>
        <taxon>Malaxideae</taxon>
        <taxon>Dendrobiinae</taxon>
        <taxon>Dendrobium</taxon>
    </lineage>
</organism>
<feature type="region of interest" description="Disordered" evidence="2">
    <location>
        <begin position="1"/>
        <end position="35"/>
    </location>
</feature>
<protein>
    <recommendedName>
        <fullName evidence="3">SURP motif domain-containing protein</fullName>
    </recommendedName>
</protein>
<dbReference type="Proteomes" id="UP000233837">
    <property type="component" value="Unassembled WGS sequence"/>
</dbReference>
<dbReference type="AlphaFoldDB" id="A0A2I0VLZ8"/>